<proteinExistence type="predicted"/>
<accession>A0A517M1N7</accession>
<dbReference type="AlphaFoldDB" id="A0A517M1N7"/>
<protein>
    <submittedName>
        <fullName evidence="2">Uncharacterized protein</fullName>
    </submittedName>
</protein>
<evidence type="ECO:0000256" key="1">
    <source>
        <dbReference type="SAM" id="Coils"/>
    </source>
</evidence>
<dbReference type="OrthoDB" id="238413at2"/>
<dbReference type="RefSeq" id="WP_145346248.1">
    <property type="nucleotide sequence ID" value="NZ_CP036261.1"/>
</dbReference>
<dbReference type="KEGG" id="ruv:EC9_29890"/>
<organism evidence="2 3">
    <name type="scientific">Rosistilla ulvae</name>
    <dbReference type="NCBI Taxonomy" id="1930277"/>
    <lineage>
        <taxon>Bacteria</taxon>
        <taxon>Pseudomonadati</taxon>
        <taxon>Planctomycetota</taxon>
        <taxon>Planctomycetia</taxon>
        <taxon>Pirellulales</taxon>
        <taxon>Pirellulaceae</taxon>
        <taxon>Rosistilla</taxon>
    </lineage>
</organism>
<evidence type="ECO:0000313" key="3">
    <source>
        <dbReference type="Proteomes" id="UP000319557"/>
    </source>
</evidence>
<name>A0A517M1N7_9BACT</name>
<keyword evidence="1" id="KW-0175">Coiled coil</keyword>
<keyword evidence="3" id="KW-1185">Reference proteome</keyword>
<reference evidence="2 3" key="1">
    <citation type="submission" date="2019-02" db="EMBL/GenBank/DDBJ databases">
        <title>Deep-cultivation of Planctomycetes and their phenomic and genomic characterization uncovers novel biology.</title>
        <authorList>
            <person name="Wiegand S."/>
            <person name="Jogler M."/>
            <person name="Boedeker C."/>
            <person name="Pinto D."/>
            <person name="Vollmers J."/>
            <person name="Rivas-Marin E."/>
            <person name="Kohn T."/>
            <person name="Peeters S.H."/>
            <person name="Heuer A."/>
            <person name="Rast P."/>
            <person name="Oberbeckmann S."/>
            <person name="Bunk B."/>
            <person name="Jeske O."/>
            <person name="Meyerdierks A."/>
            <person name="Storesund J.E."/>
            <person name="Kallscheuer N."/>
            <person name="Luecker S."/>
            <person name="Lage O.M."/>
            <person name="Pohl T."/>
            <person name="Merkel B.J."/>
            <person name="Hornburger P."/>
            <person name="Mueller R.-W."/>
            <person name="Bruemmer F."/>
            <person name="Labrenz M."/>
            <person name="Spormann A.M."/>
            <person name="Op den Camp H."/>
            <person name="Overmann J."/>
            <person name="Amann R."/>
            <person name="Jetten M.S.M."/>
            <person name="Mascher T."/>
            <person name="Medema M.H."/>
            <person name="Devos D.P."/>
            <person name="Kaster A.-K."/>
            <person name="Ovreas L."/>
            <person name="Rohde M."/>
            <person name="Galperin M.Y."/>
            <person name="Jogler C."/>
        </authorList>
    </citation>
    <scope>NUCLEOTIDE SEQUENCE [LARGE SCALE GENOMIC DNA]</scope>
    <source>
        <strain evidence="2 3">EC9</strain>
    </source>
</reference>
<sequence length="454" mass="50244">MSGPKVVDVRAIRAAQEREFRKLRHRSEKQFRKIQAMLEATEDETLQRVFGSLTNALARLDADRQATALPRSLDAILDQANATLECALQLKSKLEEKRIASVAERLGRQRSIATAIAATVLRLDAANLATMKADLLAKPDEVQLQIALDALAMEAQRRADADLQGEADLLANGHETVSVDEWLAAQPAKKSAAEVRLEQLAAKVSVLDGLGDASPWLTRIAEVRQIDDAARQRLQTDSLIIQLGEELERRRALERRAELLDGLEAELAAFDADAELLRQRIERARGDETADSAELQAEVSVWTEAEAKRIDRDASRAAILSVLQSMGYDVRESMATGWAEDGKVVVQAPGSQDYAVELSTVAGDRLKTQLVRYGDPGSSNAMQQQRDVEMETTWCKSHAEVMGELDRRGLETKVLTARPIGSTPIAVITKTDERRAQIETMVKKQERQQQSKRP</sequence>
<dbReference type="Proteomes" id="UP000319557">
    <property type="component" value="Chromosome"/>
</dbReference>
<dbReference type="EMBL" id="CP036261">
    <property type="protein sequence ID" value="QDS88794.1"/>
    <property type="molecule type" value="Genomic_DNA"/>
</dbReference>
<gene>
    <name evidence="2" type="ORF">EC9_29890</name>
</gene>
<feature type="coiled-coil region" evidence="1">
    <location>
        <begin position="260"/>
        <end position="287"/>
    </location>
</feature>
<evidence type="ECO:0000313" key="2">
    <source>
        <dbReference type="EMBL" id="QDS88794.1"/>
    </source>
</evidence>